<dbReference type="GO" id="GO:0006508">
    <property type="term" value="P:proteolysis"/>
    <property type="evidence" value="ECO:0007669"/>
    <property type="project" value="UniProtKB-KW"/>
</dbReference>
<reference evidence="8 9" key="1">
    <citation type="submission" date="2019-04" db="EMBL/GenBank/DDBJ databases">
        <title>Psychroflexus halotolerans sp. nov., isolated from a marine solar saltern.</title>
        <authorList>
            <person name="Feng X."/>
        </authorList>
    </citation>
    <scope>NUCLEOTIDE SEQUENCE [LARGE SCALE GENOMIC DNA]</scope>
    <source>
        <strain evidence="8 9">WDS2C27</strain>
    </source>
</reference>
<dbReference type="SUPFAM" id="SSF102712">
    <property type="entry name" value="JAB1/MPN domain"/>
    <property type="match status" value="1"/>
</dbReference>
<dbReference type="NCBIfam" id="TIGR00608">
    <property type="entry name" value="radc"/>
    <property type="match status" value="1"/>
</dbReference>
<evidence type="ECO:0000256" key="1">
    <source>
        <dbReference type="ARBA" id="ARBA00022670"/>
    </source>
</evidence>
<dbReference type="InterPro" id="IPR020891">
    <property type="entry name" value="UPF0758_CS"/>
</dbReference>
<dbReference type="NCBIfam" id="NF000642">
    <property type="entry name" value="PRK00024.1"/>
    <property type="match status" value="1"/>
</dbReference>
<comment type="similarity">
    <text evidence="6">Belongs to the UPF0758 family.</text>
</comment>
<dbReference type="InterPro" id="IPR010994">
    <property type="entry name" value="RuvA_2-like"/>
</dbReference>
<evidence type="ECO:0000313" key="8">
    <source>
        <dbReference type="EMBL" id="TKS57635.1"/>
    </source>
</evidence>
<dbReference type="InterPro" id="IPR025657">
    <property type="entry name" value="RadC_JAB"/>
</dbReference>
<dbReference type="OrthoDB" id="9804482at2"/>
<evidence type="ECO:0000256" key="3">
    <source>
        <dbReference type="ARBA" id="ARBA00022801"/>
    </source>
</evidence>
<accession>A0A4V6XYC0</accession>
<dbReference type="GO" id="GO:0046872">
    <property type="term" value="F:metal ion binding"/>
    <property type="evidence" value="ECO:0007669"/>
    <property type="project" value="UniProtKB-KW"/>
</dbReference>
<dbReference type="PROSITE" id="PS50249">
    <property type="entry name" value="MPN"/>
    <property type="match status" value="1"/>
</dbReference>
<dbReference type="InterPro" id="IPR046778">
    <property type="entry name" value="UPF0758_N"/>
</dbReference>
<dbReference type="Gene3D" id="3.40.140.10">
    <property type="entry name" value="Cytidine Deaminase, domain 2"/>
    <property type="match status" value="1"/>
</dbReference>
<keyword evidence="4" id="KW-0862">Zinc</keyword>
<dbReference type="AlphaFoldDB" id="A0A4V6XYC0"/>
<protein>
    <submittedName>
        <fullName evidence="8">JAB domain-containing protein</fullName>
    </submittedName>
</protein>
<evidence type="ECO:0000256" key="4">
    <source>
        <dbReference type="ARBA" id="ARBA00022833"/>
    </source>
</evidence>
<name>A0A4V6XYC0_9FLAO</name>
<dbReference type="GO" id="GO:0008237">
    <property type="term" value="F:metallopeptidase activity"/>
    <property type="evidence" value="ECO:0007669"/>
    <property type="project" value="UniProtKB-KW"/>
</dbReference>
<keyword evidence="9" id="KW-1185">Reference proteome</keyword>
<dbReference type="SUPFAM" id="SSF47781">
    <property type="entry name" value="RuvA domain 2-like"/>
    <property type="match status" value="1"/>
</dbReference>
<dbReference type="PROSITE" id="PS01302">
    <property type="entry name" value="UPF0758"/>
    <property type="match status" value="1"/>
</dbReference>
<evidence type="ECO:0000256" key="6">
    <source>
        <dbReference type="RuleBase" id="RU003797"/>
    </source>
</evidence>
<keyword evidence="3" id="KW-0378">Hydrolase</keyword>
<feature type="domain" description="MPN" evidence="7">
    <location>
        <begin position="110"/>
        <end position="232"/>
    </location>
</feature>
<evidence type="ECO:0000256" key="2">
    <source>
        <dbReference type="ARBA" id="ARBA00022723"/>
    </source>
</evidence>
<organism evidence="8 9">
    <name type="scientific">Mesohalobacter halotolerans</name>
    <dbReference type="NCBI Taxonomy" id="1883405"/>
    <lineage>
        <taxon>Bacteria</taxon>
        <taxon>Pseudomonadati</taxon>
        <taxon>Bacteroidota</taxon>
        <taxon>Flavobacteriia</taxon>
        <taxon>Flavobacteriales</taxon>
        <taxon>Flavobacteriaceae</taxon>
        <taxon>Mesohalobacter</taxon>
    </lineage>
</organism>
<keyword evidence="5" id="KW-0482">Metalloprotease</keyword>
<dbReference type="CDD" id="cd08071">
    <property type="entry name" value="MPN_DUF2466"/>
    <property type="match status" value="1"/>
</dbReference>
<keyword evidence="2" id="KW-0479">Metal-binding</keyword>
<dbReference type="EMBL" id="SWMU01000001">
    <property type="protein sequence ID" value="TKS57635.1"/>
    <property type="molecule type" value="Genomic_DNA"/>
</dbReference>
<dbReference type="RefSeq" id="WP_138931335.1">
    <property type="nucleotide sequence ID" value="NZ_SWMU01000001.1"/>
</dbReference>
<gene>
    <name evidence="8" type="ORF">FCN74_04255</name>
</gene>
<evidence type="ECO:0000313" key="9">
    <source>
        <dbReference type="Proteomes" id="UP000306552"/>
    </source>
</evidence>
<evidence type="ECO:0000259" key="7">
    <source>
        <dbReference type="PROSITE" id="PS50249"/>
    </source>
</evidence>
<dbReference type="Pfam" id="PF20582">
    <property type="entry name" value="UPF0758_N"/>
    <property type="match status" value="1"/>
</dbReference>
<dbReference type="InterPro" id="IPR001405">
    <property type="entry name" value="UPF0758"/>
</dbReference>
<comment type="caution">
    <text evidence="8">The sequence shown here is derived from an EMBL/GenBank/DDBJ whole genome shotgun (WGS) entry which is preliminary data.</text>
</comment>
<dbReference type="InterPro" id="IPR037518">
    <property type="entry name" value="MPN"/>
</dbReference>
<proteinExistence type="inferred from homology"/>
<dbReference type="Proteomes" id="UP000306552">
    <property type="component" value="Unassembled WGS sequence"/>
</dbReference>
<sequence length="232" mass="25881">MSERQNSFSIKSWAEGDRPREKLLHKGKSTLSDAELLAILIGSGNKIESAVDLCKRILRDKDHQLKQLSKMSVEELQTYKGIGEAKAISIVAALELGKRHGNADFPIFPKITSSHDAYRVLHAIIGDLSHEEFWALLLDNSNKVINKHQVSKGGITSTVVDMRLIFKKALSCNAVAIILAHNHPSGTLKPSRLDIKLTEKIKNAAELMDFKLLDHIIVTEKSYFSFADEELL</sequence>
<evidence type="ECO:0000256" key="5">
    <source>
        <dbReference type="ARBA" id="ARBA00023049"/>
    </source>
</evidence>
<keyword evidence="1" id="KW-0645">Protease</keyword>
<dbReference type="PANTHER" id="PTHR30471:SF3">
    <property type="entry name" value="UPF0758 PROTEIN YEES-RELATED"/>
    <property type="match status" value="1"/>
</dbReference>
<dbReference type="PANTHER" id="PTHR30471">
    <property type="entry name" value="DNA REPAIR PROTEIN RADC"/>
    <property type="match status" value="1"/>
</dbReference>
<dbReference type="Pfam" id="PF04002">
    <property type="entry name" value="RadC"/>
    <property type="match status" value="1"/>
</dbReference>